<dbReference type="PANTHER" id="PTHR37024:SF5">
    <property type="entry name" value="IMPA N-TERMINAL DOMAIN-CONTAINING PROTEIN"/>
    <property type="match status" value="1"/>
</dbReference>
<dbReference type="Pfam" id="PF16989">
    <property type="entry name" value="T6SS_VasJ"/>
    <property type="match status" value="1"/>
</dbReference>
<comment type="caution">
    <text evidence="3">The sequence shown here is derived from an EMBL/GenBank/DDBJ whole genome shotgun (WGS) entry which is preliminary data.</text>
</comment>
<dbReference type="InterPro" id="IPR017740">
    <property type="entry name" value="TssA-like"/>
</dbReference>
<dbReference type="InterPro" id="IPR017739">
    <property type="entry name" value="T6SS-assoc_VCA0119"/>
</dbReference>
<organism evidence="3 4">
    <name type="scientific">Gemmatimonas aurantiaca</name>
    <dbReference type="NCBI Taxonomy" id="173480"/>
    <lineage>
        <taxon>Bacteria</taxon>
        <taxon>Pseudomonadati</taxon>
        <taxon>Gemmatimonadota</taxon>
        <taxon>Gemmatimonadia</taxon>
        <taxon>Gemmatimonadales</taxon>
        <taxon>Gemmatimonadaceae</taxon>
        <taxon>Gemmatimonas</taxon>
    </lineage>
</organism>
<dbReference type="AlphaFoldDB" id="A0A3D4VCZ1"/>
<sequence length="626" mass="68925">MPVNSELLATLLTPIEGDNPSGRDLRYDPAYDAFKEERREEMAIPGSDDGNRKVADWNRVVTLGTDLLGKQTKDLQVGAWMTEALLRRNGFPGLLTGLETLRGLLEQYWDTLYPEIEDDDLELRAGPLEWVGSKLNFAVQQVVIASGGITYLDYTQSRTIPLESAISDAPYDDQKSLRETRNEAESFGKTMPEVVDTALENTTKVFFKPLLADIDGTLAAIAALDKQAEERFGHSAPSFVGLRNIVDELRRFAVSTLARKLEADPDPVDVMAEEGEGAVAVDADGPQTPEPVSRQDAAQRISVVARWFRQQDPTNPAPYAMVRGFRWGELRAGAPDIDPRLLEAPATAIRSRLKTLLLDNKWPELLEASEALMATPSGRGWLDLQRYVLTACANLGSGHDAVAATIRSELRMLLKAVPTLPRMTLMDDTPTANDETREWLEGDALAEEPTASEADAAGETEEGADTELSDGADITADAIEDDHGTSQQGGFARQARRARPARARDPFDIARSELAAGRPNRAIELLTVELARDPSPRGRFVRQTQIAYIMVEAGLFAVAQPILRKLVETIDERTLEQWESGPLVAQPIALLYRVLGHTGGDDSDRYELYLRICRLDPLQAMSLQAP</sequence>
<feature type="compositionally biased region" description="Acidic residues" evidence="1">
    <location>
        <begin position="456"/>
        <end position="469"/>
    </location>
</feature>
<gene>
    <name evidence="3" type="primary">tssA</name>
    <name evidence="3" type="ORF">DGD08_17450</name>
</gene>
<dbReference type="InterPro" id="IPR010657">
    <property type="entry name" value="ImpA_N"/>
</dbReference>
<feature type="region of interest" description="Disordered" evidence="1">
    <location>
        <begin position="444"/>
        <end position="469"/>
    </location>
</feature>
<evidence type="ECO:0000313" key="3">
    <source>
        <dbReference type="EMBL" id="HCT58989.1"/>
    </source>
</evidence>
<accession>A0A3D4VCZ1</accession>
<dbReference type="PANTHER" id="PTHR37024">
    <property type="entry name" value="TYPE VI SECRETION SYSTEM DUF2094 AND IMPA-RELATED DOMAIN PROTEIN"/>
    <property type="match status" value="1"/>
</dbReference>
<proteinExistence type="predicted"/>
<feature type="domain" description="ImpA N-terminal" evidence="2">
    <location>
        <begin position="12"/>
        <end position="131"/>
    </location>
</feature>
<dbReference type="Proteomes" id="UP000264071">
    <property type="component" value="Unassembled WGS sequence"/>
</dbReference>
<dbReference type="Pfam" id="PF06812">
    <property type="entry name" value="ImpA_N"/>
    <property type="match status" value="1"/>
</dbReference>
<name>A0A3D4VCZ1_9BACT</name>
<reference evidence="3 4" key="1">
    <citation type="journal article" date="2018" name="Nat. Biotechnol.">
        <title>A standardized bacterial taxonomy based on genome phylogeny substantially revises the tree of life.</title>
        <authorList>
            <person name="Parks D.H."/>
            <person name="Chuvochina M."/>
            <person name="Waite D.W."/>
            <person name="Rinke C."/>
            <person name="Skarshewski A."/>
            <person name="Chaumeil P.A."/>
            <person name="Hugenholtz P."/>
        </authorList>
    </citation>
    <scope>NUCLEOTIDE SEQUENCE [LARGE SCALE GENOMIC DNA]</scope>
    <source>
        <strain evidence="3">UBA8844</strain>
    </source>
</reference>
<dbReference type="EMBL" id="DPIY01000012">
    <property type="protein sequence ID" value="HCT58989.1"/>
    <property type="molecule type" value="Genomic_DNA"/>
</dbReference>
<evidence type="ECO:0000313" key="4">
    <source>
        <dbReference type="Proteomes" id="UP000264071"/>
    </source>
</evidence>
<dbReference type="OMA" id="AQAFPLW"/>
<dbReference type="NCBIfam" id="TIGR03363">
    <property type="entry name" value="VI_chp_8"/>
    <property type="match status" value="1"/>
</dbReference>
<evidence type="ECO:0000256" key="1">
    <source>
        <dbReference type="SAM" id="MobiDB-lite"/>
    </source>
</evidence>
<protein>
    <submittedName>
        <fullName evidence="3">Type VI secretion system protein TssA</fullName>
    </submittedName>
</protein>
<evidence type="ECO:0000259" key="2">
    <source>
        <dbReference type="Pfam" id="PF06812"/>
    </source>
</evidence>